<dbReference type="AlphaFoldDB" id="A0A0M1MZD2"/>
<dbReference type="STRING" id="479893.CPX_001778"/>
<feature type="region of interest" description="Disordered" evidence="1">
    <location>
        <begin position="97"/>
        <end position="118"/>
    </location>
</feature>
<dbReference type="Proteomes" id="UP000037386">
    <property type="component" value="Unassembled WGS sequence"/>
</dbReference>
<dbReference type="PATRIC" id="fig|479893.3.peg.598"/>
<gene>
    <name evidence="3" type="ORF">CPX_001778</name>
</gene>
<organism evidence="3 4">
    <name type="scientific">Candidatus Phytoplasma pruni</name>
    <dbReference type="NCBI Taxonomy" id="479893"/>
    <lineage>
        <taxon>Bacteria</taxon>
        <taxon>Bacillati</taxon>
        <taxon>Mycoplasmatota</taxon>
        <taxon>Mollicutes</taxon>
        <taxon>Acholeplasmatales</taxon>
        <taxon>Acholeplasmataceae</taxon>
        <taxon>Candidatus Phytoplasma</taxon>
        <taxon>16SrIII (X-disease group)</taxon>
    </lineage>
</organism>
<sequence length="118" mass="14010">MIKLKNQLNIIYLCLITFIGLLFMNNNNQVMAMENNKNKQILQKEQPIDKEVNDFFRLLKKQKEIIKNIKQKHPHLQNASIKEIEQWICSDIDQKVESQSSNKKQKTKNFDLNVIPDK</sequence>
<accession>A0A0M1MZD2</accession>
<evidence type="ECO:0000256" key="1">
    <source>
        <dbReference type="SAM" id="MobiDB-lite"/>
    </source>
</evidence>
<proteinExistence type="predicted"/>
<comment type="caution">
    <text evidence="3">The sequence shown here is derived from an EMBL/GenBank/DDBJ whole genome shotgun (WGS) entry which is preliminary data.</text>
</comment>
<evidence type="ECO:0000259" key="2">
    <source>
        <dbReference type="Pfam" id="PF12113"/>
    </source>
</evidence>
<dbReference type="EMBL" id="LHCF01000026">
    <property type="protein sequence ID" value="KOR75261.1"/>
    <property type="molecule type" value="Genomic_DNA"/>
</dbReference>
<evidence type="ECO:0000313" key="4">
    <source>
        <dbReference type="Proteomes" id="UP000037386"/>
    </source>
</evidence>
<name>A0A0M1MZD2_9MOLU</name>
<feature type="domain" description="Sequence-variable mosaic (SVM) signal sequence" evidence="2">
    <location>
        <begin position="1"/>
        <end position="33"/>
    </location>
</feature>
<protein>
    <recommendedName>
        <fullName evidence="2">Sequence-variable mosaic (SVM) signal sequence domain-containing protein</fullName>
    </recommendedName>
</protein>
<evidence type="ECO:0000313" key="3">
    <source>
        <dbReference type="EMBL" id="KOR75261.1"/>
    </source>
</evidence>
<reference evidence="4" key="1">
    <citation type="submission" date="2015-05" db="EMBL/GenBank/DDBJ databases">
        <title>Draft genome sequence of 'Candidatus Phytoplasma Pruni' strain CX, a plant pathogenic bacterium.</title>
        <authorList>
            <person name="Lee I.-M."/>
            <person name="Bottner-Parker K.D."/>
            <person name="Shao J."/>
            <person name="Gundersen-Rindal D.E."/>
            <person name="Zhao Y."/>
            <person name="Davis R.E."/>
        </authorList>
    </citation>
    <scope>NUCLEOTIDE SEQUENCE [LARGE SCALE GENOMIC DNA]</scope>
    <source>
        <strain evidence="4">CX</strain>
    </source>
</reference>
<dbReference type="RefSeq" id="WP_053521605.1">
    <property type="nucleotide sequence ID" value="NZ_LHCF01000026.1"/>
</dbReference>
<dbReference type="Pfam" id="PF12113">
    <property type="entry name" value="SVM_signal"/>
    <property type="match status" value="1"/>
</dbReference>
<dbReference type="InterPro" id="IPR021970">
    <property type="entry name" value="SVM_signal"/>
</dbReference>